<comment type="caution">
    <text evidence="2">The sequence shown here is derived from an EMBL/GenBank/DDBJ whole genome shotgun (WGS) entry which is preliminary data.</text>
</comment>
<name>A0A1L9C2G6_9EURY</name>
<dbReference type="EMBL" id="JWTK01000006">
    <property type="protein sequence ID" value="OJH48734.1"/>
    <property type="molecule type" value="Genomic_DNA"/>
</dbReference>
<dbReference type="AlphaFoldDB" id="A0A1L9C2G6"/>
<reference evidence="2 3" key="1">
    <citation type="submission" date="2014-12" db="EMBL/GenBank/DDBJ databases">
        <title>The genome sequence of Methanohalophilus portucalensis strain FDF1.</title>
        <authorList>
            <person name="Lai M.-C."/>
            <person name="Lai S.-J."/>
        </authorList>
    </citation>
    <scope>NUCLEOTIDE SEQUENCE [LARGE SCALE GENOMIC DNA]</scope>
    <source>
        <strain evidence="2 3">FDF-1</strain>
    </source>
</reference>
<feature type="compositionally biased region" description="Polar residues" evidence="1">
    <location>
        <begin position="10"/>
        <end position="22"/>
    </location>
</feature>
<gene>
    <name evidence="2" type="ORF">MPF_1781</name>
</gene>
<evidence type="ECO:0000313" key="2">
    <source>
        <dbReference type="EMBL" id="OJH48734.1"/>
    </source>
</evidence>
<accession>A0A1L9C2G6</accession>
<sequence length="36" mass="4091">MDSEWLYKAHSSNQPAKANSTHLPARVAQPGQRRRT</sequence>
<proteinExistence type="predicted"/>
<feature type="region of interest" description="Disordered" evidence="1">
    <location>
        <begin position="1"/>
        <end position="36"/>
    </location>
</feature>
<evidence type="ECO:0000256" key="1">
    <source>
        <dbReference type="SAM" id="MobiDB-lite"/>
    </source>
</evidence>
<organism evidence="2 3">
    <name type="scientific">Methanohalophilus portucalensis FDF-1</name>
    <dbReference type="NCBI Taxonomy" id="523843"/>
    <lineage>
        <taxon>Archaea</taxon>
        <taxon>Methanobacteriati</taxon>
        <taxon>Methanobacteriota</taxon>
        <taxon>Stenosarchaea group</taxon>
        <taxon>Methanomicrobia</taxon>
        <taxon>Methanosarcinales</taxon>
        <taxon>Methanosarcinaceae</taxon>
        <taxon>Methanohalophilus</taxon>
    </lineage>
</organism>
<protein>
    <submittedName>
        <fullName evidence="2">Uncharacterized protein</fullName>
    </submittedName>
</protein>
<evidence type="ECO:0000313" key="3">
    <source>
        <dbReference type="Proteomes" id="UP000185713"/>
    </source>
</evidence>
<dbReference type="Proteomes" id="UP000185713">
    <property type="component" value="Unassembled WGS sequence"/>
</dbReference>